<reference evidence="2" key="1">
    <citation type="submission" date="2018-11" db="EMBL/GenBank/DDBJ databases">
        <authorList>
            <consortium name="Pathogen Informatics"/>
        </authorList>
    </citation>
    <scope>NUCLEOTIDE SEQUENCE</scope>
</reference>
<gene>
    <name evidence="2" type="ORF">PXEA_LOCUS6550</name>
</gene>
<evidence type="ECO:0000313" key="2">
    <source>
        <dbReference type="EMBL" id="VEL13110.1"/>
    </source>
</evidence>
<dbReference type="Proteomes" id="UP000784294">
    <property type="component" value="Unassembled WGS sequence"/>
</dbReference>
<protein>
    <submittedName>
        <fullName evidence="2">Uncharacterized protein</fullName>
    </submittedName>
</protein>
<evidence type="ECO:0000256" key="1">
    <source>
        <dbReference type="SAM" id="MobiDB-lite"/>
    </source>
</evidence>
<sequence>MPTFVLGGICLTISGLLGLPLRRISAWENKRTLGKLGKVSPSPLLEPVNLEEAKNPLGTRCLCCPCLQNLSWCARREETNLYYDEAGEAREVGKDGAGYDDYETEYLHGKNRDMIYGNSGKPNGHHADRTAAQLAEELMPLRPVESTLRENTSFGQNFSGVKQSDNRPLNRIGRVLSKPGDNQEILN</sequence>
<name>A0A448WJ97_9PLAT</name>
<feature type="region of interest" description="Disordered" evidence="1">
    <location>
        <begin position="154"/>
        <end position="187"/>
    </location>
</feature>
<feature type="compositionally biased region" description="Polar residues" evidence="1">
    <location>
        <begin position="154"/>
        <end position="167"/>
    </location>
</feature>
<keyword evidence="3" id="KW-1185">Reference proteome</keyword>
<dbReference type="AlphaFoldDB" id="A0A448WJ97"/>
<organism evidence="2 3">
    <name type="scientific">Protopolystoma xenopodis</name>
    <dbReference type="NCBI Taxonomy" id="117903"/>
    <lineage>
        <taxon>Eukaryota</taxon>
        <taxon>Metazoa</taxon>
        <taxon>Spiralia</taxon>
        <taxon>Lophotrochozoa</taxon>
        <taxon>Platyhelminthes</taxon>
        <taxon>Monogenea</taxon>
        <taxon>Polyopisthocotylea</taxon>
        <taxon>Polystomatidea</taxon>
        <taxon>Polystomatidae</taxon>
        <taxon>Protopolystoma</taxon>
    </lineage>
</organism>
<dbReference type="EMBL" id="CAAALY010016795">
    <property type="protein sequence ID" value="VEL13110.1"/>
    <property type="molecule type" value="Genomic_DNA"/>
</dbReference>
<comment type="caution">
    <text evidence="2">The sequence shown here is derived from an EMBL/GenBank/DDBJ whole genome shotgun (WGS) entry which is preliminary data.</text>
</comment>
<proteinExistence type="predicted"/>
<evidence type="ECO:0000313" key="3">
    <source>
        <dbReference type="Proteomes" id="UP000784294"/>
    </source>
</evidence>
<accession>A0A448WJ97</accession>